<name>A0A1F5ZGD2_9BACT</name>
<proteinExistence type="predicted"/>
<reference evidence="1 2" key="1">
    <citation type="journal article" date="2016" name="Nat. Commun.">
        <title>Thousands of microbial genomes shed light on interconnected biogeochemical processes in an aquifer system.</title>
        <authorList>
            <person name="Anantharaman K."/>
            <person name="Brown C.T."/>
            <person name="Hug L.A."/>
            <person name="Sharon I."/>
            <person name="Castelle C.J."/>
            <person name="Probst A.J."/>
            <person name="Thomas B.C."/>
            <person name="Singh A."/>
            <person name="Wilkins M.J."/>
            <person name="Karaoz U."/>
            <person name="Brodie E.L."/>
            <person name="Williams K.H."/>
            <person name="Hubbard S.S."/>
            <person name="Banfield J.F."/>
        </authorList>
    </citation>
    <scope>NUCLEOTIDE SEQUENCE [LARGE SCALE GENOMIC DNA]</scope>
</reference>
<comment type="caution">
    <text evidence="1">The sequence shown here is derived from an EMBL/GenBank/DDBJ whole genome shotgun (WGS) entry which is preliminary data.</text>
</comment>
<accession>A0A1F5ZGD2</accession>
<dbReference type="AlphaFoldDB" id="A0A1F5ZGD2"/>
<dbReference type="EMBL" id="MFIZ01000026">
    <property type="protein sequence ID" value="OGG11500.1"/>
    <property type="molecule type" value="Genomic_DNA"/>
</dbReference>
<organism evidence="1 2">
    <name type="scientific">Candidatus Gottesmanbacteria bacterium RBG_13_45_10</name>
    <dbReference type="NCBI Taxonomy" id="1798370"/>
    <lineage>
        <taxon>Bacteria</taxon>
        <taxon>Candidatus Gottesmaniibacteriota</taxon>
    </lineage>
</organism>
<evidence type="ECO:0000313" key="1">
    <source>
        <dbReference type="EMBL" id="OGG11500.1"/>
    </source>
</evidence>
<sequence>MNLEQRAEHIPFEKLDIENLRALAIVKLQDTFISLTSDFEPEELKKVDCKRKRKRPLDRALSVLRFAQDLWEHVPEVQAYMVRTKHVGIMLAKKEQNAWTGVESRTAVYTEEISITREGVWRKRSFDTRWFAKKRKNVDGLADPRSLQQTWEDGDKPQKQFIHQLGEMSEMEIFNAYLHALDAVPSLWARMKEKISHSLESFSPR</sequence>
<protein>
    <submittedName>
        <fullName evidence="1">Uncharacterized protein</fullName>
    </submittedName>
</protein>
<dbReference type="Proteomes" id="UP000177268">
    <property type="component" value="Unassembled WGS sequence"/>
</dbReference>
<evidence type="ECO:0000313" key="2">
    <source>
        <dbReference type="Proteomes" id="UP000177268"/>
    </source>
</evidence>
<gene>
    <name evidence="1" type="ORF">A2Z00_03590</name>
</gene>